<keyword evidence="2" id="KW-0732">Signal</keyword>
<dbReference type="Proteomes" id="UP000182841">
    <property type="component" value="Unassembled WGS sequence"/>
</dbReference>
<dbReference type="PANTHER" id="PTHR12277">
    <property type="entry name" value="ALPHA/BETA HYDROLASE DOMAIN-CONTAINING PROTEIN"/>
    <property type="match status" value="1"/>
</dbReference>
<dbReference type="OrthoDB" id="8111537at2"/>
<dbReference type="PANTHER" id="PTHR12277:SF79">
    <property type="entry name" value="XAA-PRO DIPEPTIDYL-PEPTIDASE-RELATED"/>
    <property type="match status" value="1"/>
</dbReference>
<evidence type="ECO:0000256" key="1">
    <source>
        <dbReference type="SAM" id="MobiDB-lite"/>
    </source>
</evidence>
<feature type="signal peptide" evidence="2">
    <location>
        <begin position="1"/>
        <end position="22"/>
    </location>
</feature>
<dbReference type="STRING" id="943816.AN217_11770"/>
<protein>
    <recommendedName>
        <fullName evidence="3">AB hydrolase-1 domain-containing protein</fullName>
    </recommendedName>
</protein>
<sequence>MRLRTAALAATTVLGTGAATLAAGRYAADAALRPPRPRGDAGSGPTAGFEGTRLTVHSHDDDRIAVTRSLAAGLPGVYGLTGRGVHAVVGPVLADATAARPRPHAVVRELRRVDRGRLSAGTTVRLTPQVYVGNPGEALGTAYADAEIPGELGPLPAWFVPGDRGVWVIAVHGLGATREHPLALVPFYRRFSVPVLDIAYRGDPGAPPYPDGIGHLGNSEWRDLDAALRYAVQHGARRVILHGWSSGATMALHTAANSPLRDRVAGLVLDSPVLDWPATVRALAALRGTPRALLPLVVRAVQGRAGLPEGRDVAVVDSAKLTVPTLVLHGPADTVAPVDSSRALAARRPRLISLREVPDAPHAAMWNADPHGYEEALRRFITPLI</sequence>
<keyword evidence="5" id="KW-1185">Reference proteome</keyword>
<dbReference type="EMBL" id="FOGO01000001">
    <property type="protein sequence ID" value="SER30148.1"/>
    <property type="molecule type" value="Genomic_DNA"/>
</dbReference>
<gene>
    <name evidence="4" type="ORF">SAMN05421870_10145</name>
</gene>
<evidence type="ECO:0000259" key="3">
    <source>
        <dbReference type="Pfam" id="PF00561"/>
    </source>
</evidence>
<dbReference type="GO" id="GO:0003824">
    <property type="term" value="F:catalytic activity"/>
    <property type="evidence" value="ECO:0007669"/>
    <property type="project" value="UniProtKB-ARBA"/>
</dbReference>
<dbReference type="InterPro" id="IPR000073">
    <property type="entry name" value="AB_hydrolase_1"/>
</dbReference>
<accession>A0A1H9N2P2</accession>
<dbReference type="Gene3D" id="3.40.50.1820">
    <property type="entry name" value="alpha/beta hydrolase"/>
    <property type="match status" value="1"/>
</dbReference>
<evidence type="ECO:0000256" key="2">
    <source>
        <dbReference type="SAM" id="SignalP"/>
    </source>
</evidence>
<evidence type="ECO:0000313" key="4">
    <source>
        <dbReference type="EMBL" id="SER30148.1"/>
    </source>
</evidence>
<proteinExistence type="predicted"/>
<evidence type="ECO:0000313" key="5">
    <source>
        <dbReference type="Proteomes" id="UP000182841"/>
    </source>
</evidence>
<dbReference type="AlphaFoldDB" id="A0A1H9N2P2"/>
<dbReference type="SUPFAM" id="SSF53474">
    <property type="entry name" value="alpha/beta-Hydrolases"/>
    <property type="match status" value="1"/>
</dbReference>
<reference evidence="5" key="1">
    <citation type="submission" date="2016-10" db="EMBL/GenBank/DDBJ databases">
        <authorList>
            <person name="Varghese N."/>
            <person name="Submissions S."/>
        </authorList>
    </citation>
    <scope>NUCLEOTIDE SEQUENCE [LARGE SCALE GENOMIC DNA]</scope>
    <source>
        <strain evidence="5">CGMCC 4.6825</strain>
    </source>
</reference>
<organism evidence="4 5">
    <name type="scientific">Streptomyces qinglanensis</name>
    <dbReference type="NCBI Taxonomy" id="943816"/>
    <lineage>
        <taxon>Bacteria</taxon>
        <taxon>Bacillati</taxon>
        <taxon>Actinomycetota</taxon>
        <taxon>Actinomycetes</taxon>
        <taxon>Kitasatosporales</taxon>
        <taxon>Streptomycetaceae</taxon>
        <taxon>Streptomyces</taxon>
    </lineage>
</organism>
<feature type="domain" description="AB hydrolase-1" evidence="3">
    <location>
        <begin position="167"/>
        <end position="280"/>
    </location>
</feature>
<dbReference type="InterPro" id="IPR029058">
    <property type="entry name" value="AB_hydrolase_fold"/>
</dbReference>
<feature type="region of interest" description="Disordered" evidence="1">
    <location>
        <begin position="32"/>
        <end position="51"/>
    </location>
</feature>
<name>A0A1H9N2P2_9ACTN</name>
<dbReference type="Pfam" id="PF00561">
    <property type="entry name" value="Abhydrolase_1"/>
    <property type="match status" value="1"/>
</dbReference>
<dbReference type="RefSeq" id="WP_074998059.1">
    <property type="nucleotide sequence ID" value="NZ_FOGO01000001.1"/>
</dbReference>
<feature type="chain" id="PRO_5038925273" description="AB hydrolase-1 domain-containing protein" evidence="2">
    <location>
        <begin position="23"/>
        <end position="385"/>
    </location>
</feature>